<evidence type="ECO:0000256" key="1">
    <source>
        <dbReference type="ARBA" id="ARBA00008857"/>
    </source>
</evidence>
<dbReference type="Pfam" id="PF17293">
    <property type="entry name" value="Arm-DNA-bind_5"/>
    <property type="match status" value="1"/>
</dbReference>
<dbReference type="GO" id="GO:0015074">
    <property type="term" value="P:DNA integration"/>
    <property type="evidence" value="ECO:0007669"/>
    <property type="project" value="InterPro"/>
</dbReference>
<dbReference type="Pfam" id="PF13102">
    <property type="entry name" value="Phage_int_SAM_5"/>
    <property type="match status" value="1"/>
</dbReference>
<dbReference type="InterPro" id="IPR013762">
    <property type="entry name" value="Integrase-like_cat_sf"/>
</dbReference>
<dbReference type="PANTHER" id="PTHR30349:SF64">
    <property type="entry name" value="PROPHAGE INTEGRASE INTD-RELATED"/>
    <property type="match status" value="1"/>
</dbReference>
<dbReference type="Pfam" id="PF00589">
    <property type="entry name" value="Phage_integrase"/>
    <property type="match status" value="1"/>
</dbReference>
<dbReference type="Proteomes" id="UP001139125">
    <property type="component" value="Unassembled WGS sequence"/>
</dbReference>
<dbReference type="GO" id="GO:0003677">
    <property type="term" value="F:DNA binding"/>
    <property type="evidence" value="ECO:0007669"/>
    <property type="project" value="UniProtKB-KW"/>
</dbReference>
<dbReference type="Gene3D" id="1.10.443.10">
    <property type="entry name" value="Intergrase catalytic core"/>
    <property type="match status" value="1"/>
</dbReference>
<dbReference type="InterPro" id="IPR010998">
    <property type="entry name" value="Integrase_recombinase_N"/>
</dbReference>
<evidence type="ECO:0000313" key="5">
    <source>
        <dbReference type="EMBL" id="MCP9290534.1"/>
    </source>
</evidence>
<dbReference type="PANTHER" id="PTHR30349">
    <property type="entry name" value="PHAGE INTEGRASE-RELATED"/>
    <property type="match status" value="1"/>
</dbReference>
<gene>
    <name evidence="5" type="ORF">NM125_02930</name>
</gene>
<dbReference type="InterPro" id="IPR011010">
    <property type="entry name" value="DNA_brk_join_enz"/>
</dbReference>
<dbReference type="EMBL" id="JANDBC010000001">
    <property type="protein sequence ID" value="MCP9290534.1"/>
    <property type="molecule type" value="Genomic_DNA"/>
</dbReference>
<organism evidence="5 6">
    <name type="scientific">Gracilimonas sediminicola</name>
    <dbReference type="NCBI Taxonomy" id="2952158"/>
    <lineage>
        <taxon>Bacteria</taxon>
        <taxon>Pseudomonadati</taxon>
        <taxon>Balneolota</taxon>
        <taxon>Balneolia</taxon>
        <taxon>Balneolales</taxon>
        <taxon>Balneolaceae</taxon>
        <taxon>Gracilimonas</taxon>
    </lineage>
</organism>
<dbReference type="InterPro" id="IPR050090">
    <property type="entry name" value="Tyrosine_recombinase_XerCD"/>
</dbReference>
<evidence type="ECO:0000313" key="6">
    <source>
        <dbReference type="Proteomes" id="UP001139125"/>
    </source>
</evidence>
<evidence type="ECO:0000259" key="4">
    <source>
        <dbReference type="PROSITE" id="PS51898"/>
    </source>
</evidence>
<accession>A0A9X2RFT4</accession>
<dbReference type="SUPFAM" id="SSF56349">
    <property type="entry name" value="DNA breaking-rejoining enzymes"/>
    <property type="match status" value="1"/>
</dbReference>
<dbReference type="RefSeq" id="WP_255132697.1">
    <property type="nucleotide sequence ID" value="NZ_JANDBC010000001.1"/>
</dbReference>
<evidence type="ECO:0000256" key="3">
    <source>
        <dbReference type="ARBA" id="ARBA00023172"/>
    </source>
</evidence>
<reference evidence="5" key="1">
    <citation type="submission" date="2022-06" db="EMBL/GenBank/DDBJ databases">
        <title>Gracilimonas sp. CAU 1638 isolated from sea sediment.</title>
        <authorList>
            <person name="Kim W."/>
        </authorList>
    </citation>
    <scope>NUCLEOTIDE SEQUENCE</scope>
    <source>
        <strain evidence="5">CAU 1638</strain>
    </source>
</reference>
<comment type="similarity">
    <text evidence="1">Belongs to the 'phage' integrase family.</text>
</comment>
<feature type="domain" description="Tyr recombinase" evidence="4">
    <location>
        <begin position="211"/>
        <end position="400"/>
    </location>
</feature>
<dbReference type="Gene3D" id="1.10.150.130">
    <property type="match status" value="1"/>
</dbReference>
<keyword evidence="6" id="KW-1185">Reference proteome</keyword>
<dbReference type="InterPro" id="IPR035386">
    <property type="entry name" value="Arm-DNA-bind_5"/>
</dbReference>
<sequence length="405" mass="47533">MASLKVLLRTNKQKKDGTSPLVLRITHNRKSRYIYLGQYLEEKYWDFDNQRVKKSHPNSKRLNNLILKKLSEANDTVLELETKDDPVSVKQIKNKVKNSNADISFFDLGEKRIKEYEDKGTFSVARADQSILNNVEKFNGGKDLYFHEITVSFLERFKTYCLTELKHKKRTATNQLMLIRTLYNRAIKEGIVDEKNYPFGGDNVSIKLSSGNKIGLTEEEIRTIEEMEFEKDTSIWHTKNIWLFSFYFAGVRISDVLSLRWSDIKNDRLYYEMSKNEKPVSLKIPDKAIEILEAYKPDKQSKNDYVFPYLKEADQDDEEDIFRKSRNAARLFNKWLKRIAEQAEIDKNLSNHISRHSFGNIAGEKIHPLMLQKLYRHSNLKTTINYQANFINKEADDALDKVIDF</sequence>
<proteinExistence type="inferred from homology"/>
<name>A0A9X2RFT4_9BACT</name>
<dbReference type="PROSITE" id="PS51898">
    <property type="entry name" value="TYR_RECOMBINASE"/>
    <property type="match status" value="1"/>
</dbReference>
<protein>
    <submittedName>
        <fullName evidence="5">Site-specific integrase</fullName>
    </submittedName>
</protein>
<keyword evidence="2" id="KW-0238">DNA-binding</keyword>
<dbReference type="InterPro" id="IPR025269">
    <property type="entry name" value="SAM-like_dom"/>
</dbReference>
<dbReference type="GO" id="GO:0006310">
    <property type="term" value="P:DNA recombination"/>
    <property type="evidence" value="ECO:0007669"/>
    <property type="project" value="UniProtKB-KW"/>
</dbReference>
<comment type="caution">
    <text evidence="5">The sequence shown here is derived from an EMBL/GenBank/DDBJ whole genome shotgun (WGS) entry which is preliminary data.</text>
</comment>
<dbReference type="AlphaFoldDB" id="A0A9X2RFT4"/>
<keyword evidence="3" id="KW-0233">DNA recombination</keyword>
<dbReference type="InterPro" id="IPR002104">
    <property type="entry name" value="Integrase_catalytic"/>
</dbReference>
<evidence type="ECO:0000256" key="2">
    <source>
        <dbReference type="ARBA" id="ARBA00023125"/>
    </source>
</evidence>